<dbReference type="RefSeq" id="WP_123164662.1">
    <property type="nucleotide sequence ID" value="NZ_RIAX01000003.1"/>
</dbReference>
<proteinExistence type="predicted"/>
<evidence type="ECO:0000256" key="2">
    <source>
        <dbReference type="SAM" id="MobiDB-lite"/>
    </source>
</evidence>
<dbReference type="InterPro" id="IPR040983">
    <property type="entry name" value="Bact_RF_family5"/>
</dbReference>
<dbReference type="Pfam" id="PF18846">
    <property type="entry name" value="baeRF_family5"/>
    <property type="match status" value="2"/>
</dbReference>
<organism evidence="3 4">
    <name type="scientific">Planococcus salinus</name>
    <dbReference type="NCBI Taxonomy" id="1848460"/>
    <lineage>
        <taxon>Bacteria</taxon>
        <taxon>Bacillati</taxon>
        <taxon>Bacillota</taxon>
        <taxon>Bacilli</taxon>
        <taxon>Bacillales</taxon>
        <taxon>Caryophanaceae</taxon>
        <taxon>Planococcus</taxon>
    </lineage>
</organism>
<name>A0A3M8P928_9BACL</name>
<gene>
    <name evidence="3" type="ORF">EEX84_05810</name>
</gene>
<sequence length="295" mass="33172">MTLYDEIQKLKSFECEDRCVLSVYLNTNPADLNAQSGAWKIHLKNGLKRLDEYLTASHDETEIKNYKKLRKKVEQEILDHQNDLQKGVVIFASTHDDLWSVHYVQVPVKTSFHWETKPVLDELRYMYKAYPYAGVVLPSFKGVRVLDTSMGIINDEIYYEFDSGLEVWTEQKGVRSSGRVQGRAGAGTARSGAAGSVGGGAAGGNSPVIGGSGGGSPVDELDHRLKENLERFYKDMGGKIEKLKKERHWEEIHIVGEAEHAKSFSRALQKKPNSCIYKNLINSQPSNILHEVFEK</sequence>
<evidence type="ECO:0000313" key="4">
    <source>
        <dbReference type="Proteomes" id="UP000275473"/>
    </source>
</evidence>
<accession>A0A3M8P928</accession>
<evidence type="ECO:0000256" key="1">
    <source>
        <dbReference type="SAM" id="Coils"/>
    </source>
</evidence>
<dbReference type="Proteomes" id="UP000275473">
    <property type="component" value="Unassembled WGS sequence"/>
</dbReference>
<keyword evidence="1" id="KW-0175">Coiled coil</keyword>
<feature type="compositionally biased region" description="Low complexity" evidence="2">
    <location>
        <begin position="182"/>
        <end position="194"/>
    </location>
</feature>
<feature type="coiled-coil region" evidence="1">
    <location>
        <begin position="56"/>
        <end position="83"/>
    </location>
</feature>
<keyword evidence="4" id="KW-1185">Reference proteome</keyword>
<dbReference type="AlphaFoldDB" id="A0A3M8P928"/>
<protein>
    <submittedName>
        <fullName evidence="3">Antiporter</fullName>
    </submittedName>
</protein>
<feature type="region of interest" description="Disordered" evidence="2">
    <location>
        <begin position="178"/>
        <end position="220"/>
    </location>
</feature>
<evidence type="ECO:0000313" key="3">
    <source>
        <dbReference type="EMBL" id="RNF40153.1"/>
    </source>
</evidence>
<dbReference type="EMBL" id="RIAX01000003">
    <property type="protein sequence ID" value="RNF40153.1"/>
    <property type="molecule type" value="Genomic_DNA"/>
</dbReference>
<dbReference type="OrthoDB" id="5241360at2"/>
<reference evidence="3 4" key="1">
    <citation type="journal article" date="2018" name="Int. J. Syst. Evol. Microbiol.">
        <title>Planococcus salinus sp. nov., a moderately halophilic bacterium isolated from a saline-alkali soil.</title>
        <authorList>
            <person name="Gan L."/>
        </authorList>
    </citation>
    <scope>NUCLEOTIDE SEQUENCE [LARGE SCALE GENOMIC DNA]</scope>
    <source>
        <strain evidence="3 4">LCB217</strain>
    </source>
</reference>
<comment type="caution">
    <text evidence="3">The sequence shown here is derived from an EMBL/GenBank/DDBJ whole genome shotgun (WGS) entry which is preliminary data.</text>
</comment>